<comment type="caution">
    <text evidence="4">The sequence shown here is derived from an EMBL/GenBank/DDBJ whole genome shotgun (WGS) entry which is preliminary data.</text>
</comment>
<dbReference type="PROSITE" id="PS50835">
    <property type="entry name" value="IG_LIKE"/>
    <property type="match status" value="2"/>
</dbReference>
<evidence type="ECO:0000313" key="4">
    <source>
        <dbReference type="EMBL" id="CAI8050675.1"/>
    </source>
</evidence>
<keyword evidence="2" id="KW-1133">Transmembrane helix</keyword>
<dbReference type="GO" id="GO:0050808">
    <property type="term" value="P:synapse organization"/>
    <property type="evidence" value="ECO:0007669"/>
    <property type="project" value="TreeGrafter"/>
</dbReference>
<proteinExistence type="predicted"/>
<dbReference type="InterPro" id="IPR003599">
    <property type="entry name" value="Ig_sub"/>
</dbReference>
<dbReference type="InterPro" id="IPR037448">
    <property type="entry name" value="Zig-8"/>
</dbReference>
<sequence>MSLQYGQIHIGWRHSTLSSPGRMDIQCLAIVLALLLSTGVANVTIQPFNRIQPSESSPIVFAILRCDIFTNFQLNTTTSVESRWNITTGAEVEYPGTSDHKYELSQGESTENDLETLLVVRNLQYSDAGVYTCRARDNRDPSNRGPWVEAQVHLQLLVELASIETEISTFDNATGVSLSCEMSLYLRPDEDLQWFRDGQSITSGSGRHSITYTDGSGEGQFGENAIGSSRISTLVISQPQTTDSGTYTCAIRNTQHSQNIGLAVESSGDRKTSLPGSPETPSATPTPATPSASMSTQSTTSSDAFLYIGSGVALFIIVMVLTATVLCIAVMLFKKKGKAKKPAAVDPPEKEQAVIMTETNVAYERKPELIKGEAKYPAAGDDPVYEYIPEDSRADIVMLEANVAYDRKPGERQHVRTGITTEANVAYDWKPEDSRAAIMLEANVAYETKPDGRQDSRADIMTETNVAYDRKPDFKKGEVKKPASVDHEYEFIREDSRTAIMTDANPAYD</sequence>
<accession>A0AA35TLU7</accession>
<dbReference type="PANTHER" id="PTHR23279:SF36">
    <property type="entry name" value="DEFECTIVE PROBOSCIS EXTENSION RESPONSE 9, ISOFORM A"/>
    <property type="match status" value="1"/>
</dbReference>
<dbReference type="CDD" id="cd00096">
    <property type="entry name" value="Ig"/>
    <property type="match status" value="1"/>
</dbReference>
<feature type="domain" description="Ig-like" evidence="3">
    <location>
        <begin position="146"/>
        <end position="261"/>
    </location>
</feature>
<evidence type="ECO:0000259" key="3">
    <source>
        <dbReference type="PROSITE" id="PS50835"/>
    </source>
</evidence>
<dbReference type="EMBL" id="CASHTH010003882">
    <property type="protein sequence ID" value="CAI8050675.1"/>
    <property type="molecule type" value="Genomic_DNA"/>
</dbReference>
<dbReference type="InterPro" id="IPR036179">
    <property type="entry name" value="Ig-like_dom_sf"/>
</dbReference>
<feature type="transmembrane region" description="Helical" evidence="2">
    <location>
        <begin position="304"/>
        <end position="333"/>
    </location>
</feature>
<keyword evidence="2" id="KW-0472">Membrane</keyword>
<evidence type="ECO:0000313" key="5">
    <source>
        <dbReference type="Proteomes" id="UP001174909"/>
    </source>
</evidence>
<organism evidence="4 5">
    <name type="scientific">Geodia barretti</name>
    <name type="common">Barrett's horny sponge</name>
    <dbReference type="NCBI Taxonomy" id="519541"/>
    <lineage>
        <taxon>Eukaryota</taxon>
        <taxon>Metazoa</taxon>
        <taxon>Porifera</taxon>
        <taxon>Demospongiae</taxon>
        <taxon>Heteroscleromorpha</taxon>
        <taxon>Tetractinellida</taxon>
        <taxon>Astrophorina</taxon>
        <taxon>Geodiidae</taxon>
        <taxon>Geodia</taxon>
    </lineage>
</organism>
<reference evidence="4" key="1">
    <citation type="submission" date="2023-03" db="EMBL/GenBank/DDBJ databases">
        <authorList>
            <person name="Steffen K."/>
            <person name="Cardenas P."/>
        </authorList>
    </citation>
    <scope>NUCLEOTIDE SEQUENCE</scope>
</reference>
<dbReference type="InterPro" id="IPR013783">
    <property type="entry name" value="Ig-like_fold"/>
</dbReference>
<dbReference type="Pfam" id="PF13927">
    <property type="entry name" value="Ig_3"/>
    <property type="match status" value="1"/>
</dbReference>
<protein>
    <recommendedName>
        <fullName evidence="3">Ig-like domain-containing protein</fullName>
    </recommendedName>
</protein>
<dbReference type="Proteomes" id="UP001174909">
    <property type="component" value="Unassembled WGS sequence"/>
</dbReference>
<dbReference type="Gene3D" id="2.60.40.10">
    <property type="entry name" value="Immunoglobulins"/>
    <property type="match status" value="2"/>
</dbReference>
<gene>
    <name evidence="4" type="ORF">GBAR_LOCUS27798</name>
</gene>
<feature type="region of interest" description="Disordered" evidence="1">
    <location>
        <begin position="264"/>
        <end position="296"/>
    </location>
</feature>
<dbReference type="AlphaFoldDB" id="A0AA35TLU7"/>
<feature type="compositionally biased region" description="Low complexity" evidence="1">
    <location>
        <begin position="277"/>
        <end position="296"/>
    </location>
</feature>
<dbReference type="PANTHER" id="PTHR23279">
    <property type="entry name" value="DEFECTIVE PROBOSCIS EXTENSION RESPONSE DPR -RELATED"/>
    <property type="match status" value="1"/>
</dbReference>
<keyword evidence="5" id="KW-1185">Reference proteome</keyword>
<dbReference type="SUPFAM" id="SSF48726">
    <property type="entry name" value="Immunoglobulin"/>
    <property type="match status" value="2"/>
</dbReference>
<dbReference type="InterPro" id="IPR007110">
    <property type="entry name" value="Ig-like_dom"/>
</dbReference>
<dbReference type="SMART" id="SM00409">
    <property type="entry name" value="IG"/>
    <property type="match status" value="2"/>
</dbReference>
<keyword evidence="2" id="KW-0812">Transmembrane</keyword>
<evidence type="ECO:0000256" key="1">
    <source>
        <dbReference type="SAM" id="MobiDB-lite"/>
    </source>
</evidence>
<name>A0AA35TLU7_GEOBA</name>
<evidence type="ECO:0000256" key="2">
    <source>
        <dbReference type="SAM" id="Phobius"/>
    </source>
</evidence>
<feature type="domain" description="Ig-like" evidence="3">
    <location>
        <begin position="41"/>
        <end position="138"/>
    </location>
</feature>